<dbReference type="Proteomes" id="UP000620124">
    <property type="component" value="Unassembled WGS sequence"/>
</dbReference>
<evidence type="ECO:0000313" key="2">
    <source>
        <dbReference type="EMBL" id="KAF7339231.1"/>
    </source>
</evidence>
<dbReference type="AlphaFoldDB" id="A0A8H6XES5"/>
<sequence length="477" mass="53507">MLFSHRNSDYPSPVLSNRVLEMDPSSVSDAPSIHNGVNLLEYRDLNKQRLGPYDGRVAAHVSVGGTSCYITTNTDYVPGLPPTGDEVFLHQDMRWGPDDPTLWPHHYSETYCHLGAIPRRIGPHQDDIFIMWWNPGRHDFVCPRTGHTLMRGLGKLSGARISALSPPVHQLLTRCEGYINCFDPPRRPVPLVPQLADSLHHGLDRLCSIPATLKRMVLGVTNVQRTFLELYGLLDWITVYQPRMTDTSRLGGASDVDVVGVYTMDPLVAEQFHRVRLPYWFIRPLSAFHKDNILRVVKPLDPVNLLQLAVVEGFPPIKGGPTLEQRIQNIHRGTSTLPWYKNPFASGHAAKTIEMPAPRPSRAPSAAGLSVGKLSATSKSSTQQKPYDRPRPNNQNRNQDTHFQQRNKFAHFETPYMAAALPSWRAALAAVDTSPTPLCGPHPRNVYVFPEPAFVIGSDARCDMYLHHYQLIRDALL</sequence>
<evidence type="ECO:0000313" key="3">
    <source>
        <dbReference type="Proteomes" id="UP000620124"/>
    </source>
</evidence>
<organism evidence="2 3">
    <name type="scientific">Mycena venus</name>
    <dbReference type="NCBI Taxonomy" id="2733690"/>
    <lineage>
        <taxon>Eukaryota</taxon>
        <taxon>Fungi</taxon>
        <taxon>Dikarya</taxon>
        <taxon>Basidiomycota</taxon>
        <taxon>Agaricomycotina</taxon>
        <taxon>Agaricomycetes</taxon>
        <taxon>Agaricomycetidae</taxon>
        <taxon>Agaricales</taxon>
        <taxon>Marasmiineae</taxon>
        <taxon>Mycenaceae</taxon>
        <taxon>Mycena</taxon>
    </lineage>
</organism>
<evidence type="ECO:0000256" key="1">
    <source>
        <dbReference type="SAM" id="MobiDB-lite"/>
    </source>
</evidence>
<proteinExistence type="predicted"/>
<comment type="caution">
    <text evidence="2">The sequence shown here is derived from an EMBL/GenBank/DDBJ whole genome shotgun (WGS) entry which is preliminary data.</text>
</comment>
<name>A0A8H6XES5_9AGAR</name>
<feature type="compositionally biased region" description="Polar residues" evidence="1">
    <location>
        <begin position="375"/>
        <end position="385"/>
    </location>
</feature>
<feature type="region of interest" description="Disordered" evidence="1">
    <location>
        <begin position="355"/>
        <end position="399"/>
    </location>
</feature>
<gene>
    <name evidence="2" type="ORF">MVEN_02000600</name>
</gene>
<dbReference type="OrthoDB" id="2634326at2759"/>
<accession>A0A8H6XES5</accession>
<keyword evidence="3" id="KW-1185">Reference proteome</keyword>
<reference evidence="2" key="1">
    <citation type="submission" date="2020-05" db="EMBL/GenBank/DDBJ databases">
        <title>Mycena genomes resolve the evolution of fungal bioluminescence.</title>
        <authorList>
            <person name="Tsai I.J."/>
        </authorList>
    </citation>
    <scope>NUCLEOTIDE SEQUENCE</scope>
    <source>
        <strain evidence="2">CCC161011</strain>
    </source>
</reference>
<protein>
    <submittedName>
        <fullName evidence="2">Uncharacterized protein</fullName>
    </submittedName>
</protein>
<dbReference type="EMBL" id="JACAZI010000020">
    <property type="protein sequence ID" value="KAF7339231.1"/>
    <property type="molecule type" value="Genomic_DNA"/>
</dbReference>